<reference evidence="1 2" key="1">
    <citation type="submission" date="2015-01" db="EMBL/GenBank/DDBJ databases">
        <title>The Genome Sequence of Exophiala oligosperma CBS72588.</title>
        <authorList>
            <consortium name="The Broad Institute Genomics Platform"/>
            <person name="Cuomo C."/>
            <person name="de Hoog S."/>
            <person name="Gorbushina A."/>
            <person name="Stielow B."/>
            <person name="Teixiera M."/>
            <person name="Abouelleil A."/>
            <person name="Chapman S.B."/>
            <person name="Priest M."/>
            <person name="Young S.K."/>
            <person name="Wortman J."/>
            <person name="Nusbaum C."/>
            <person name="Birren B."/>
        </authorList>
    </citation>
    <scope>NUCLEOTIDE SEQUENCE [LARGE SCALE GENOMIC DNA]</scope>
    <source>
        <strain evidence="1 2">CBS 72588</strain>
    </source>
</reference>
<gene>
    <name evidence="1" type="ORF">PV06_02099</name>
</gene>
<accession>A0A0D2C9D6</accession>
<dbReference type="RefSeq" id="XP_016266643.1">
    <property type="nucleotide sequence ID" value="XM_016402746.1"/>
</dbReference>
<evidence type="ECO:0000313" key="1">
    <source>
        <dbReference type="EMBL" id="KIW46427.1"/>
    </source>
</evidence>
<protein>
    <submittedName>
        <fullName evidence="1">Uncharacterized protein</fullName>
    </submittedName>
</protein>
<dbReference type="Proteomes" id="UP000053342">
    <property type="component" value="Unassembled WGS sequence"/>
</dbReference>
<dbReference type="EMBL" id="KN847333">
    <property type="protein sequence ID" value="KIW46427.1"/>
    <property type="molecule type" value="Genomic_DNA"/>
</dbReference>
<proteinExistence type="predicted"/>
<organism evidence="1 2">
    <name type="scientific">Exophiala oligosperma</name>
    <dbReference type="NCBI Taxonomy" id="215243"/>
    <lineage>
        <taxon>Eukaryota</taxon>
        <taxon>Fungi</taxon>
        <taxon>Dikarya</taxon>
        <taxon>Ascomycota</taxon>
        <taxon>Pezizomycotina</taxon>
        <taxon>Eurotiomycetes</taxon>
        <taxon>Chaetothyriomycetidae</taxon>
        <taxon>Chaetothyriales</taxon>
        <taxon>Herpotrichiellaceae</taxon>
        <taxon>Exophiala</taxon>
    </lineage>
</organism>
<keyword evidence="2" id="KW-1185">Reference proteome</keyword>
<dbReference type="GeneID" id="27354173"/>
<name>A0A0D2C9D6_9EURO</name>
<dbReference type="AlphaFoldDB" id="A0A0D2C9D6"/>
<sequence length="59" mass="6677">MDDFERRFGNRMGRLGTAKAYWRMDTRSAGLSISKMLTVSVVGTQKKVTRDDVEAEHLG</sequence>
<dbReference type="VEuPathDB" id="FungiDB:PV06_02099"/>
<dbReference type="HOGENOM" id="CLU_2960751_0_0_1"/>
<evidence type="ECO:0000313" key="2">
    <source>
        <dbReference type="Proteomes" id="UP000053342"/>
    </source>
</evidence>
<dbReference type="OrthoDB" id="428577at2759"/>